<reference evidence="2" key="1">
    <citation type="submission" date="2018-05" db="EMBL/GenBank/DDBJ databases">
        <authorList>
            <person name="Lanie J.A."/>
            <person name="Ng W.-L."/>
            <person name="Kazmierczak K.M."/>
            <person name="Andrzejewski T.M."/>
            <person name="Davidsen T.M."/>
            <person name="Wayne K.J."/>
            <person name="Tettelin H."/>
            <person name="Glass J.I."/>
            <person name="Rusch D."/>
            <person name="Podicherti R."/>
            <person name="Tsui H.-C.T."/>
            <person name="Winkler M.E."/>
        </authorList>
    </citation>
    <scope>NUCLEOTIDE SEQUENCE</scope>
</reference>
<gene>
    <name evidence="2" type="ORF">METZ01_LOCUS422144</name>
</gene>
<organism evidence="2">
    <name type="scientific">marine metagenome</name>
    <dbReference type="NCBI Taxonomy" id="408172"/>
    <lineage>
        <taxon>unclassified sequences</taxon>
        <taxon>metagenomes</taxon>
        <taxon>ecological metagenomes</taxon>
    </lineage>
</organism>
<dbReference type="AlphaFoldDB" id="A0A382XEP3"/>
<evidence type="ECO:0000313" key="2">
    <source>
        <dbReference type="EMBL" id="SVD69290.1"/>
    </source>
</evidence>
<dbReference type="InterPro" id="IPR042099">
    <property type="entry name" value="ANL_N_sf"/>
</dbReference>
<feature type="domain" description="AMP-dependent synthetase/ligase" evidence="1">
    <location>
        <begin position="51"/>
        <end position="112"/>
    </location>
</feature>
<sequence length="113" mass="12010">VGDPPLTYEQATAALTGPGGYFELATEEVLGEPMKVFANRPRSLRDLLVGAAQNGDAEYAVFDDAGERRVLTFGGLQRQVASVAAALADRGIGHGDRVAILAANCPEYILTFW</sequence>
<dbReference type="Pfam" id="PF00501">
    <property type="entry name" value="AMP-binding"/>
    <property type="match status" value="1"/>
</dbReference>
<feature type="non-terminal residue" evidence="2">
    <location>
        <position position="113"/>
    </location>
</feature>
<protein>
    <recommendedName>
        <fullName evidence="1">AMP-dependent synthetase/ligase domain-containing protein</fullName>
    </recommendedName>
</protein>
<dbReference type="EMBL" id="UINC01167023">
    <property type="protein sequence ID" value="SVD69290.1"/>
    <property type="molecule type" value="Genomic_DNA"/>
</dbReference>
<dbReference type="Gene3D" id="3.40.50.12780">
    <property type="entry name" value="N-terminal domain of ligase-like"/>
    <property type="match status" value="1"/>
</dbReference>
<proteinExistence type="predicted"/>
<feature type="non-terminal residue" evidence="2">
    <location>
        <position position="1"/>
    </location>
</feature>
<evidence type="ECO:0000259" key="1">
    <source>
        <dbReference type="Pfam" id="PF00501"/>
    </source>
</evidence>
<accession>A0A382XEP3</accession>
<dbReference type="InterPro" id="IPR000873">
    <property type="entry name" value="AMP-dep_synth/lig_dom"/>
</dbReference>
<name>A0A382XEP3_9ZZZZ</name>
<dbReference type="SUPFAM" id="SSF56801">
    <property type="entry name" value="Acetyl-CoA synthetase-like"/>
    <property type="match status" value="1"/>
</dbReference>